<name>A0A914W7Z0_9BILA</name>
<feature type="compositionally biased region" description="Low complexity" evidence="1">
    <location>
        <begin position="130"/>
        <end position="139"/>
    </location>
</feature>
<keyword evidence="2" id="KW-0732">Signal</keyword>
<feature type="signal peptide" evidence="2">
    <location>
        <begin position="1"/>
        <end position="19"/>
    </location>
</feature>
<reference evidence="4" key="1">
    <citation type="submission" date="2022-11" db="UniProtKB">
        <authorList>
            <consortium name="WormBaseParasite"/>
        </authorList>
    </citation>
    <scope>IDENTIFICATION</scope>
</reference>
<evidence type="ECO:0000256" key="1">
    <source>
        <dbReference type="SAM" id="MobiDB-lite"/>
    </source>
</evidence>
<dbReference type="WBParaSite" id="PSAMB.scaffold348size55397.g4984.t1">
    <property type="protein sequence ID" value="PSAMB.scaffold348size55397.g4984.t1"/>
    <property type="gene ID" value="PSAMB.scaffold348size55397.g4984"/>
</dbReference>
<sequence>MDISLVICLFACYIGFATGTVTMDAKMRVQLMPDGLKSRLCLKRPDLKMCDGNTFLRPLAPLFDEQYSMWDVLCGSRPHLPLCSRQLSTKPTTTTTASTSANFSGAEKEEEEVSGEGSGSGSGELREFASSSTNSSMVEEVVEMSKESS</sequence>
<keyword evidence="3" id="KW-1185">Reference proteome</keyword>
<evidence type="ECO:0000256" key="2">
    <source>
        <dbReference type="SAM" id="SignalP"/>
    </source>
</evidence>
<proteinExistence type="predicted"/>
<organism evidence="3 4">
    <name type="scientific">Plectus sambesii</name>
    <dbReference type="NCBI Taxonomy" id="2011161"/>
    <lineage>
        <taxon>Eukaryota</taxon>
        <taxon>Metazoa</taxon>
        <taxon>Ecdysozoa</taxon>
        <taxon>Nematoda</taxon>
        <taxon>Chromadorea</taxon>
        <taxon>Plectida</taxon>
        <taxon>Plectina</taxon>
        <taxon>Plectoidea</taxon>
        <taxon>Plectidae</taxon>
        <taxon>Plectus</taxon>
    </lineage>
</organism>
<evidence type="ECO:0000313" key="4">
    <source>
        <dbReference type="WBParaSite" id="PSAMB.scaffold348size55397.g4984.t1"/>
    </source>
</evidence>
<feature type="region of interest" description="Disordered" evidence="1">
    <location>
        <begin position="85"/>
        <end position="149"/>
    </location>
</feature>
<evidence type="ECO:0000313" key="3">
    <source>
        <dbReference type="Proteomes" id="UP000887566"/>
    </source>
</evidence>
<dbReference type="Proteomes" id="UP000887566">
    <property type="component" value="Unplaced"/>
</dbReference>
<feature type="chain" id="PRO_5037587042" evidence="2">
    <location>
        <begin position="20"/>
        <end position="149"/>
    </location>
</feature>
<protein>
    <submittedName>
        <fullName evidence="4">Uncharacterized protein</fullName>
    </submittedName>
</protein>
<feature type="compositionally biased region" description="Low complexity" evidence="1">
    <location>
        <begin position="92"/>
        <end position="105"/>
    </location>
</feature>
<dbReference type="AlphaFoldDB" id="A0A914W7Z0"/>
<accession>A0A914W7Z0</accession>